<evidence type="ECO:0000313" key="12">
    <source>
        <dbReference type="EMBL" id="MEH0097532.1"/>
    </source>
</evidence>
<dbReference type="InterPro" id="IPR046357">
    <property type="entry name" value="PPIase_dom_sf"/>
</dbReference>
<keyword evidence="10" id="KW-0732">Signal</keyword>
<gene>
    <name evidence="12" type="ORF">V6L76_14820</name>
</gene>
<name>A0ABU7ZSQ7_9HYPH</name>
<evidence type="ECO:0000256" key="3">
    <source>
        <dbReference type="ARBA" id="ARBA00013194"/>
    </source>
</evidence>
<dbReference type="InterPro" id="IPR000297">
    <property type="entry name" value="PPIase_PpiC"/>
</dbReference>
<comment type="caution">
    <text evidence="12">The sequence shown here is derived from an EMBL/GenBank/DDBJ whole genome shotgun (WGS) entry which is preliminary data.</text>
</comment>
<evidence type="ECO:0000256" key="10">
    <source>
        <dbReference type="SAM" id="SignalP"/>
    </source>
</evidence>
<feature type="compositionally biased region" description="Low complexity" evidence="9">
    <location>
        <begin position="277"/>
        <end position="295"/>
    </location>
</feature>
<evidence type="ECO:0000256" key="2">
    <source>
        <dbReference type="ARBA" id="ARBA00007656"/>
    </source>
</evidence>
<feature type="region of interest" description="Disordered" evidence="9">
    <location>
        <begin position="276"/>
        <end position="295"/>
    </location>
</feature>
<keyword evidence="5 8" id="KW-0697">Rotamase</keyword>
<sequence length="295" mass="32255">MFRSFMSRPLRSVLIAATAISLGATALSAAEPGDVVAKVGSTEITEADIAFAARDLGPQLQRFPPAQWRQILTDVMVDMTLLSEAAKKEGMEKDEDFQRQVRFMTTQALRNAYVAQKLDAAVTEDDIKAAYDKEFKDFKGEEEVRARHILVSSKEEAEKLIKELDGGADFAELAKANSSDGSAANGGDLDYFTKGRMVPEFETAAFALKPGEYTKEPVESQFGWHIIKSEDKRIQSAPPLEEVSDGLRQMLMRERYAKLIEELKAANPVEIVKQEAPADAPAAAPAGEAAKPAAQ</sequence>
<dbReference type="PANTHER" id="PTHR47245">
    <property type="entry name" value="PEPTIDYLPROLYL ISOMERASE"/>
    <property type="match status" value="1"/>
</dbReference>
<comment type="similarity">
    <text evidence="2">Belongs to the PpiC/parvulin rotamase family.</text>
</comment>
<evidence type="ECO:0000256" key="6">
    <source>
        <dbReference type="ARBA" id="ARBA00030642"/>
    </source>
</evidence>
<organism evidence="12 13">
    <name type="scientific">Pannonibacter anstelovis</name>
    <dbReference type="NCBI Taxonomy" id="3121537"/>
    <lineage>
        <taxon>Bacteria</taxon>
        <taxon>Pseudomonadati</taxon>
        <taxon>Pseudomonadota</taxon>
        <taxon>Alphaproteobacteria</taxon>
        <taxon>Hyphomicrobiales</taxon>
        <taxon>Stappiaceae</taxon>
        <taxon>Pannonibacter</taxon>
    </lineage>
</organism>
<accession>A0ABU7ZSQ7</accession>
<dbReference type="Gene3D" id="1.10.8.1040">
    <property type="match status" value="1"/>
</dbReference>
<evidence type="ECO:0000313" key="13">
    <source>
        <dbReference type="Proteomes" id="UP001380822"/>
    </source>
</evidence>
<protein>
    <recommendedName>
        <fullName evidence="4">Parvulin-like PPIase</fullName>
        <ecNumber evidence="3">5.2.1.8</ecNumber>
    </recommendedName>
    <alternativeName>
        <fullName evidence="6">Peptidyl-prolyl cis-trans isomerase plp</fullName>
    </alternativeName>
    <alternativeName>
        <fullName evidence="7">Rotamase plp</fullName>
    </alternativeName>
</protein>
<dbReference type="Pfam" id="PF13616">
    <property type="entry name" value="Rotamase_3"/>
    <property type="match status" value="1"/>
</dbReference>
<dbReference type="RefSeq" id="WP_334251978.1">
    <property type="nucleotide sequence ID" value="NZ_JBAKBE010000008.1"/>
</dbReference>
<evidence type="ECO:0000256" key="7">
    <source>
        <dbReference type="ARBA" id="ARBA00031484"/>
    </source>
</evidence>
<dbReference type="InterPro" id="IPR050245">
    <property type="entry name" value="PrsA_foldase"/>
</dbReference>
<dbReference type="EC" id="5.2.1.8" evidence="3"/>
<evidence type="ECO:0000256" key="1">
    <source>
        <dbReference type="ARBA" id="ARBA00000971"/>
    </source>
</evidence>
<evidence type="ECO:0000259" key="11">
    <source>
        <dbReference type="PROSITE" id="PS50198"/>
    </source>
</evidence>
<feature type="signal peptide" evidence="10">
    <location>
        <begin position="1"/>
        <end position="29"/>
    </location>
</feature>
<dbReference type="Gene3D" id="3.10.50.40">
    <property type="match status" value="1"/>
</dbReference>
<dbReference type="SUPFAM" id="SSF54534">
    <property type="entry name" value="FKBP-like"/>
    <property type="match status" value="1"/>
</dbReference>
<dbReference type="PANTHER" id="PTHR47245:SF2">
    <property type="entry name" value="PEPTIDYL-PROLYL CIS-TRANS ISOMERASE HP_0175-RELATED"/>
    <property type="match status" value="1"/>
</dbReference>
<dbReference type="GO" id="GO:0003755">
    <property type="term" value="F:peptidyl-prolyl cis-trans isomerase activity"/>
    <property type="evidence" value="ECO:0007669"/>
    <property type="project" value="UniProtKB-EC"/>
</dbReference>
<reference evidence="12 13" key="1">
    <citation type="submission" date="2024-02" db="EMBL/GenBank/DDBJ databases">
        <title>A new putative Pannonibacter species isolated from two cases of bloodstream infections in paediatric patients.</title>
        <authorList>
            <person name="Castellana S."/>
            <person name="De Laurentiis V."/>
            <person name="Grassi M."/>
            <person name="De Leonardis F."/>
            <person name="Mosca A."/>
            <person name="De Carlo C."/>
            <person name="Sparapano E."/>
            <person name="Ronga L."/>
            <person name="Santacroce L."/>
            <person name="Chironna M."/>
            <person name="De Robertis A."/>
            <person name="Bianco A."/>
            <person name="Del Sambro L."/>
            <person name="Capozzi L."/>
            <person name="Parisi A."/>
        </authorList>
    </citation>
    <scope>NUCLEOTIDE SEQUENCE [LARGE SCALE GENOMIC DNA]</scope>
    <source>
        <strain evidence="12 13">Pt2</strain>
    </source>
</reference>
<evidence type="ECO:0000256" key="8">
    <source>
        <dbReference type="PROSITE-ProRule" id="PRU00278"/>
    </source>
</evidence>
<proteinExistence type="inferred from homology"/>
<keyword evidence="13" id="KW-1185">Reference proteome</keyword>
<evidence type="ECO:0000256" key="5">
    <source>
        <dbReference type="ARBA" id="ARBA00023110"/>
    </source>
</evidence>
<evidence type="ECO:0000256" key="9">
    <source>
        <dbReference type="SAM" id="MobiDB-lite"/>
    </source>
</evidence>
<feature type="domain" description="PpiC" evidence="11">
    <location>
        <begin position="141"/>
        <end position="231"/>
    </location>
</feature>
<evidence type="ECO:0000256" key="4">
    <source>
        <dbReference type="ARBA" id="ARBA00018370"/>
    </source>
</evidence>
<feature type="chain" id="PRO_5046355556" description="Parvulin-like PPIase" evidence="10">
    <location>
        <begin position="30"/>
        <end position="295"/>
    </location>
</feature>
<dbReference type="PROSITE" id="PS50198">
    <property type="entry name" value="PPIC_PPIASE_2"/>
    <property type="match status" value="1"/>
</dbReference>
<dbReference type="EMBL" id="JBAKBE010000008">
    <property type="protein sequence ID" value="MEH0097532.1"/>
    <property type="molecule type" value="Genomic_DNA"/>
</dbReference>
<dbReference type="Proteomes" id="UP001380822">
    <property type="component" value="Unassembled WGS sequence"/>
</dbReference>
<keyword evidence="8 12" id="KW-0413">Isomerase</keyword>
<comment type="catalytic activity">
    <reaction evidence="1">
        <text>[protein]-peptidylproline (omega=180) = [protein]-peptidylproline (omega=0)</text>
        <dbReference type="Rhea" id="RHEA:16237"/>
        <dbReference type="Rhea" id="RHEA-COMP:10747"/>
        <dbReference type="Rhea" id="RHEA-COMP:10748"/>
        <dbReference type="ChEBI" id="CHEBI:83833"/>
        <dbReference type="ChEBI" id="CHEBI:83834"/>
        <dbReference type="EC" id="5.2.1.8"/>
    </reaction>
</comment>